<keyword evidence="3" id="KW-1185">Reference proteome</keyword>
<dbReference type="EMBL" id="JAAITS010000038">
    <property type="protein sequence ID" value="NSG86369.1"/>
    <property type="molecule type" value="Genomic_DNA"/>
</dbReference>
<keyword evidence="1" id="KW-0732">Signal</keyword>
<dbReference type="Gene3D" id="3.40.50.2300">
    <property type="match status" value="1"/>
</dbReference>
<comment type="caution">
    <text evidence="2">The sequence shown here is derived from an EMBL/GenBank/DDBJ whole genome shotgun (WGS) entry which is preliminary data.</text>
</comment>
<proteinExistence type="predicted"/>
<protein>
    <submittedName>
        <fullName evidence="2">Substrate-binding domain-containing protein</fullName>
    </submittedName>
</protein>
<dbReference type="RefSeq" id="WP_173736033.1">
    <property type="nucleotide sequence ID" value="NZ_JAAIPU010000014.1"/>
</dbReference>
<gene>
    <name evidence="2" type="ORF">G5B17_13350</name>
</gene>
<dbReference type="GeneID" id="69513293"/>
<sequence>MKRTMKKMVSMALTGTMAVAVLAGAGTSEVKAADKAKIGVLVADVSGEEAQGFRSYYENYIAGNYDVEFNYTDALQSAEDEKTAIEKFASQGCQAIISFSSNDRVQQIETCEKYGVYYAVASGVLDDAQYETYKTYEYFAGQVGPGNDTEFEAGKDMGAYYKEQGVSKVAIYGAFIPNPMHVYRVAGVLNGLGCTYGGESDMNAIAGQIFQDQTVDLSKVEGDVEVVSYLQGYGDTTTDELNAAIQKTPDAFISVGMATTFFAQSLSEAGISFSDIDSFTETNGNSMKNGTLTYLAGKYSSSIGPVFALVMNAINGNVIRDEDGNAPSISQGYLVATDSDTFDKYSVSDSGDAPIYDKETLDSIIGDNVTFEDVKTLVESK</sequence>
<dbReference type="Proteomes" id="UP001644719">
    <property type="component" value="Unassembled WGS sequence"/>
</dbReference>
<name>A0ABX2H855_9FIRM</name>
<feature type="signal peptide" evidence="1">
    <location>
        <begin position="1"/>
        <end position="32"/>
    </location>
</feature>
<evidence type="ECO:0000313" key="3">
    <source>
        <dbReference type="Proteomes" id="UP001644719"/>
    </source>
</evidence>
<organism evidence="2 3">
    <name type="scientific">Blautia faecis</name>
    <dbReference type="NCBI Taxonomy" id="871665"/>
    <lineage>
        <taxon>Bacteria</taxon>
        <taxon>Bacillati</taxon>
        <taxon>Bacillota</taxon>
        <taxon>Clostridia</taxon>
        <taxon>Lachnospirales</taxon>
        <taxon>Lachnospiraceae</taxon>
        <taxon>Blautia</taxon>
    </lineage>
</organism>
<dbReference type="SUPFAM" id="SSF53822">
    <property type="entry name" value="Periplasmic binding protein-like I"/>
    <property type="match status" value="1"/>
</dbReference>
<feature type="chain" id="PRO_5046600651" evidence="1">
    <location>
        <begin position="33"/>
        <end position="381"/>
    </location>
</feature>
<evidence type="ECO:0000256" key="1">
    <source>
        <dbReference type="SAM" id="SignalP"/>
    </source>
</evidence>
<accession>A0ABX2H855</accession>
<evidence type="ECO:0000313" key="2">
    <source>
        <dbReference type="EMBL" id="NSG86369.1"/>
    </source>
</evidence>
<reference evidence="2 3" key="1">
    <citation type="journal article" date="2020" name="Cell Host Microbe">
        <title>Functional and Genomic Variation between Human-Derived Isolates of Lachnospiraceae Reveals Inter- and Intra-Species Diversity.</title>
        <authorList>
            <person name="Sorbara M.T."/>
            <person name="Littmann E.R."/>
            <person name="Fontana E."/>
            <person name="Moody T.U."/>
            <person name="Kohout C.E."/>
            <person name="Gjonbalaj M."/>
            <person name="Eaton V."/>
            <person name="Seok R."/>
            <person name="Leiner I.M."/>
            <person name="Pamer E.G."/>
        </authorList>
    </citation>
    <scope>NUCLEOTIDE SEQUENCE [LARGE SCALE GENOMIC DNA]</scope>
    <source>
        <strain evidence="2 3">MSK.17.74</strain>
    </source>
</reference>
<dbReference type="InterPro" id="IPR028082">
    <property type="entry name" value="Peripla_BP_I"/>
</dbReference>